<evidence type="ECO:0000256" key="7">
    <source>
        <dbReference type="ARBA" id="ARBA00022729"/>
    </source>
</evidence>
<dbReference type="SUPFAM" id="SSF56112">
    <property type="entry name" value="Protein kinase-like (PK-like)"/>
    <property type="match status" value="1"/>
</dbReference>
<dbReference type="InterPro" id="IPR001881">
    <property type="entry name" value="EGF-like_Ca-bd_dom"/>
</dbReference>
<dbReference type="InterPro" id="IPR000719">
    <property type="entry name" value="Prot_kinase_dom"/>
</dbReference>
<evidence type="ECO:0000259" key="19">
    <source>
        <dbReference type="PROSITE" id="PS50011"/>
    </source>
</evidence>
<dbReference type="FunFam" id="2.10.25.10:FF:000038">
    <property type="entry name" value="Fibrillin 2"/>
    <property type="match status" value="1"/>
</dbReference>
<comment type="function">
    <text evidence="15">Serine/threonine-protein kinase that may function as a signaling receptor of extracellular matrix component. Binding to pectin may have significance in the control of cell expansion, morphogenesis and development.</text>
</comment>
<comment type="caution">
    <text evidence="21">The sequence shown here is derived from an EMBL/GenBank/DDBJ whole genome shotgun (WGS) entry which is preliminary data.</text>
</comment>
<evidence type="ECO:0000256" key="9">
    <source>
        <dbReference type="ARBA" id="ARBA00022741"/>
    </source>
</evidence>
<evidence type="ECO:0000256" key="11">
    <source>
        <dbReference type="ARBA" id="ARBA00022840"/>
    </source>
</evidence>
<reference evidence="21 22" key="1">
    <citation type="journal article" date="2020" name="Mol. Biol. Evol.">
        <title>Distinct Expression and Methylation Patterns for Genes with Different Fates following a Single Whole-Genome Duplication in Flowering Plants.</title>
        <authorList>
            <person name="Shi T."/>
            <person name="Rahmani R.S."/>
            <person name="Gugger P.F."/>
            <person name="Wang M."/>
            <person name="Li H."/>
            <person name="Zhang Y."/>
            <person name="Li Z."/>
            <person name="Wang Q."/>
            <person name="Van de Peer Y."/>
            <person name="Marchal K."/>
            <person name="Chen J."/>
        </authorList>
    </citation>
    <scope>NUCLEOTIDE SEQUENCE [LARGE SCALE GENOMIC DNA]</scope>
    <source>
        <tissue evidence="21">Leaf</tissue>
    </source>
</reference>
<dbReference type="PANTHER" id="PTHR27005:SF283">
    <property type="entry name" value="OS02G0633066 PROTEIN"/>
    <property type="match status" value="1"/>
</dbReference>
<evidence type="ECO:0000256" key="3">
    <source>
        <dbReference type="ARBA" id="ARBA00022536"/>
    </source>
</evidence>
<evidence type="ECO:0000256" key="17">
    <source>
        <dbReference type="PROSITE-ProRule" id="PRU10141"/>
    </source>
</evidence>
<dbReference type="CDD" id="cd00054">
    <property type="entry name" value="EGF_CA"/>
    <property type="match status" value="1"/>
</dbReference>
<dbReference type="PROSITE" id="PS50026">
    <property type="entry name" value="EGF_3"/>
    <property type="match status" value="1"/>
</dbReference>
<evidence type="ECO:0000256" key="12">
    <source>
        <dbReference type="ARBA" id="ARBA00022989"/>
    </source>
</evidence>
<dbReference type="PROSITE" id="PS00108">
    <property type="entry name" value="PROTEIN_KINASE_ST"/>
    <property type="match status" value="1"/>
</dbReference>
<keyword evidence="5" id="KW-0808">Transferase</keyword>
<evidence type="ECO:0000256" key="16">
    <source>
        <dbReference type="PROSITE-ProRule" id="PRU00076"/>
    </source>
</evidence>
<dbReference type="Gene3D" id="1.10.510.10">
    <property type="entry name" value="Transferase(Phosphotransferase) domain 1"/>
    <property type="match status" value="1"/>
</dbReference>
<protein>
    <recommendedName>
        <fullName evidence="23">Wall-associated receptor kinase-like 16</fullName>
    </recommendedName>
</protein>
<dbReference type="GO" id="GO:0005524">
    <property type="term" value="F:ATP binding"/>
    <property type="evidence" value="ECO:0007669"/>
    <property type="project" value="UniProtKB-UniRule"/>
</dbReference>
<evidence type="ECO:0000256" key="10">
    <source>
        <dbReference type="ARBA" id="ARBA00022777"/>
    </source>
</evidence>
<evidence type="ECO:0000256" key="2">
    <source>
        <dbReference type="ARBA" id="ARBA00022527"/>
    </source>
</evidence>
<keyword evidence="8" id="KW-0677">Repeat</keyword>
<dbReference type="SMART" id="SM00220">
    <property type="entry name" value="S_TKc"/>
    <property type="match status" value="1"/>
</dbReference>
<keyword evidence="14" id="KW-1015">Disulfide bond</keyword>
<evidence type="ECO:0000256" key="6">
    <source>
        <dbReference type="ARBA" id="ARBA00022692"/>
    </source>
</evidence>
<dbReference type="GO" id="GO:0005509">
    <property type="term" value="F:calcium ion binding"/>
    <property type="evidence" value="ECO:0007669"/>
    <property type="project" value="InterPro"/>
</dbReference>
<dbReference type="PROSITE" id="PS00107">
    <property type="entry name" value="PROTEIN_KINASE_ATP"/>
    <property type="match status" value="1"/>
</dbReference>
<dbReference type="InterPro" id="IPR008271">
    <property type="entry name" value="Ser/Thr_kinase_AS"/>
</dbReference>
<evidence type="ECO:0000256" key="18">
    <source>
        <dbReference type="SAM" id="Phobius"/>
    </source>
</evidence>
<evidence type="ECO:0000256" key="13">
    <source>
        <dbReference type="ARBA" id="ARBA00023136"/>
    </source>
</evidence>
<comment type="caution">
    <text evidence="16">Lacks conserved residue(s) required for the propagation of feature annotation.</text>
</comment>
<feature type="transmembrane region" description="Helical" evidence="18">
    <location>
        <begin position="165"/>
        <end position="186"/>
    </location>
</feature>
<dbReference type="Gene3D" id="3.30.200.20">
    <property type="entry name" value="Phosphorylase Kinase, domain 1"/>
    <property type="match status" value="1"/>
</dbReference>
<name>A0A822YBK0_NELNU</name>
<organism evidence="21 22">
    <name type="scientific">Nelumbo nucifera</name>
    <name type="common">Sacred lotus</name>
    <dbReference type="NCBI Taxonomy" id="4432"/>
    <lineage>
        <taxon>Eukaryota</taxon>
        <taxon>Viridiplantae</taxon>
        <taxon>Streptophyta</taxon>
        <taxon>Embryophyta</taxon>
        <taxon>Tracheophyta</taxon>
        <taxon>Spermatophyta</taxon>
        <taxon>Magnoliopsida</taxon>
        <taxon>Proteales</taxon>
        <taxon>Nelumbonaceae</taxon>
        <taxon>Nelumbo</taxon>
    </lineage>
</organism>
<evidence type="ECO:0000256" key="5">
    <source>
        <dbReference type="ARBA" id="ARBA00022679"/>
    </source>
</evidence>
<sequence length="533" mass="60308">MNLQVLDNSSWDINPCKYSFIAEKEWYNISKDDLSGFDFYKRNKGMVPTILDWSIEKEKSCENVTTRNETTYACGNNSNCYRSPNNWGYLCKCLEGYHGNPYLEHGCHDIDECADPNMNDCSSTGICTNTLGSHHCSCPTGTDGDGLKTGRGCIPSQTKLRAIQASIGIAFGILFVLFVNLLYWGIKNRKQNIRREKFFQQNGGLLLRQQLSSYDASVEVAKIFAEEELKRATNNYDESRILGRGGYGTVYKGILPNNKIVAIKRSQIVDESQVEQFINEVVILSQINHKNVVKLLGCCLESEVPLLVYEFITNGTLSHHIHDEGHQSSISWDNRLRIATETASALAYMHSTASPPIFHRDVKPSNILLDDNYIAKVSDFGASRLVPLDQTQLTTLVQGTMGYLDPEYFQTSRLTEKSDVYSFGIVLAELLTGRKALEFNRPEKEKNLALYFITSMAEDNVLDILEERVVYEATMDQLREITKLAKRCLNMTGEERPTMKEVATELDGLHRSNKHPWDEPHEEVECLLVDPSN</sequence>
<dbReference type="Proteomes" id="UP000607653">
    <property type="component" value="Unassembled WGS sequence"/>
</dbReference>
<evidence type="ECO:0000256" key="15">
    <source>
        <dbReference type="ARBA" id="ARBA00058961"/>
    </source>
</evidence>
<feature type="binding site" evidence="17">
    <location>
        <position position="264"/>
    </location>
    <ligand>
        <name>ATP</name>
        <dbReference type="ChEBI" id="CHEBI:30616"/>
    </ligand>
</feature>
<dbReference type="InterPro" id="IPR017441">
    <property type="entry name" value="Protein_kinase_ATP_BS"/>
</dbReference>
<dbReference type="PANTHER" id="PTHR27005">
    <property type="entry name" value="WALL-ASSOCIATED RECEPTOR KINASE-LIKE 21"/>
    <property type="match status" value="1"/>
</dbReference>
<gene>
    <name evidence="21" type="ORF">HUJ06_030961</name>
</gene>
<keyword evidence="6 18" id="KW-0812">Transmembrane</keyword>
<feature type="domain" description="Protein kinase" evidence="19">
    <location>
        <begin position="236"/>
        <end position="518"/>
    </location>
</feature>
<dbReference type="SUPFAM" id="SSF57196">
    <property type="entry name" value="EGF/Laminin"/>
    <property type="match status" value="1"/>
</dbReference>
<dbReference type="EMBL" id="DUZY01000002">
    <property type="protein sequence ID" value="DAD29493.1"/>
    <property type="molecule type" value="Genomic_DNA"/>
</dbReference>
<keyword evidence="7" id="KW-0732">Signal</keyword>
<evidence type="ECO:0000313" key="21">
    <source>
        <dbReference type="EMBL" id="DAD29493.1"/>
    </source>
</evidence>
<dbReference type="AlphaFoldDB" id="A0A822YBK0"/>
<dbReference type="InterPro" id="IPR045274">
    <property type="entry name" value="WAK-like"/>
</dbReference>
<dbReference type="PROSITE" id="PS50011">
    <property type="entry name" value="PROTEIN_KINASE_DOM"/>
    <property type="match status" value="1"/>
</dbReference>
<dbReference type="FunFam" id="1.10.510.10:FF:000084">
    <property type="entry name" value="Wall-associated receptor kinase 2"/>
    <property type="match status" value="1"/>
</dbReference>
<evidence type="ECO:0008006" key="23">
    <source>
        <dbReference type="Google" id="ProtNLM"/>
    </source>
</evidence>
<dbReference type="SMART" id="SM00181">
    <property type="entry name" value="EGF"/>
    <property type="match status" value="2"/>
</dbReference>
<keyword evidence="9 17" id="KW-0547">Nucleotide-binding</keyword>
<keyword evidence="22" id="KW-1185">Reference proteome</keyword>
<dbReference type="InterPro" id="IPR011009">
    <property type="entry name" value="Kinase-like_dom_sf"/>
</dbReference>
<evidence type="ECO:0000256" key="1">
    <source>
        <dbReference type="ARBA" id="ARBA00004479"/>
    </source>
</evidence>
<dbReference type="Gene3D" id="2.10.25.10">
    <property type="entry name" value="Laminin"/>
    <property type="match status" value="2"/>
</dbReference>
<dbReference type="SMART" id="SM00179">
    <property type="entry name" value="EGF_CA"/>
    <property type="match status" value="1"/>
</dbReference>
<evidence type="ECO:0000259" key="20">
    <source>
        <dbReference type="PROSITE" id="PS50026"/>
    </source>
</evidence>
<keyword evidence="4" id="KW-0597">Phosphoprotein</keyword>
<keyword evidence="3 16" id="KW-0245">EGF-like domain</keyword>
<evidence type="ECO:0000256" key="8">
    <source>
        <dbReference type="ARBA" id="ARBA00022737"/>
    </source>
</evidence>
<dbReference type="GO" id="GO:0004674">
    <property type="term" value="F:protein serine/threonine kinase activity"/>
    <property type="evidence" value="ECO:0007669"/>
    <property type="project" value="UniProtKB-KW"/>
</dbReference>
<dbReference type="FunFam" id="3.30.200.20:FF:000043">
    <property type="entry name" value="Wall-associated receptor kinase 2"/>
    <property type="match status" value="1"/>
</dbReference>
<dbReference type="Pfam" id="PF00069">
    <property type="entry name" value="Pkinase"/>
    <property type="match status" value="1"/>
</dbReference>
<accession>A0A822YBK0</accession>
<keyword evidence="10" id="KW-0418">Kinase</keyword>
<dbReference type="GO" id="GO:0007166">
    <property type="term" value="P:cell surface receptor signaling pathway"/>
    <property type="evidence" value="ECO:0007669"/>
    <property type="project" value="InterPro"/>
</dbReference>
<proteinExistence type="predicted"/>
<dbReference type="InterPro" id="IPR000742">
    <property type="entry name" value="EGF"/>
</dbReference>
<dbReference type="InterPro" id="IPR049883">
    <property type="entry name" value="NOTCH1_EGF-like"/>
</dbReference>
<comment type="subcellular location">
    <subcellularLocation>
        <location evidence="1">Membrane</location>
        <topology evidence="1">Single-pass type I membrane protein</topology>
    </subcellularLocation>
</comment>
<dbReference type="Pfam" id="PF07645">
    <property type="entry name" value="EGF_CA"/>
    <property type="match status" value="1"/>
</dbReference>
<evidence type="ECO:0000256" key="4">
    <source>
        <dbReference type="ARBA" id="ARBA00022553"/>
    </source>
</evidence>
<feature type="domain" description="EGF-like" evidence="20">
    <location>
        <begin position="109"/>
        <end position="145"/>
    </location>
</feature>
<dbReference type="GO" id="GO:0016020">
    <property type="term" value="C:membrane"/>
    <property type="evidence" value="ECO:0007669"/>
    <property type="project" value="UniProtKB-SubCell"/>
</dbReference>
<keyword evidence="13 18" id="KW-0472">Membrane</keyword>
<dbReference type="CDD" id="cd14066">
    <property type="entry name" value="STKc_IRAK"/>
    <property type="match status" value="1"/>
</dbReference>
<evidence type="ECO:0000256" key="14">
    <source>
        <dbReference type="ARBA" id="ARBA00023157"/>
    </source>
</evidence>
<keyword evidence="11 17" id="KW-0067">ATP-binding</keyword>
<evidence type="ECO:0000313" key="22">
    <source>
        <dbReference type="Proteomes" id="UP000607653"/>
    </source>
</evidence>
<keyword evidence="2" id="KW-0723">Serine/threonine-protein kinase</keyword>
<keyword evidence="12 18" id="KW-1133">Transmembrane helix</keyword>